<keyword evidence="3" id="KW-1185">Reference proteome</keyword>
<organism evidence="2 3">
    <name type="scientific">Dovyalis caffra</name>
    <dbReference type="NCBI Taxonomy" id="77055"/>
    <lineage>
        <taxon>Eukaryota</taxon>
        <taxon>Viridiplantae</taxon>
        <taxon>Streptophyta</taxon>
        <taxon>Embryophyta</taxon>
        <taxon>Tracheophyta</taxon>
        <taxon>Spermatophyta</taxon>
        <taxon>Magnoliopsida</taxon>
        <taxon>eudicotyledons</taxon>
        <taxon>Gunneridae</taxon>
        <taxon>Pentapetalae</taxon>
        <taxon>rosids</taxon>
        <taxon>fabids</taxon>
        <taxon>Malpighiales</taxon>
        <taxon>Salicaceae</taxon>
        <taxon>Flacourtieae</taxon>
        <taxon>Dovyalis</taxon>
    </lineage>
</organism>
<dbReference type="Proteomes" id="UP001314170">
    <property type="component" value="Unassembled WGS sequence"/>
</dbReference>
<evidence type="ECO:0000313" key="3">
    <source>
        <dbReference type="Proteomes" id="UP001314170"/>
    </source>
</evidence>
<proteinExistence type="predicted"/>
<accession>A0AAV1QYZ2</accession>
<sequence length="74" mass="8738">MDAGVIRLVLRNKRDVRSYSAKITLLIHWKLIRKELEVEKYEDRGGYRKDDSPPRRTHKPLLDETRQHGAVSLL</sequence>
<gene>
    <name evidence="2" type="ORF">DCAF_LOCUS3506</name>
</gene>
<evidence type="ECO:0000256" key="1">
    <source>
        <dbReference type="SAM" id="MobiDB-lite"/>
    </source>
</evidence>
<name>A0AAV1QYZ2_9ROSI</name>
<comment type="caution">
    <text evidence="2">The sequence shown here is derived from an EMBL/GenBank/DDBJ whole genome shotgun (WGS) entry which is preliminary data.</text>
</comment>
<dbReference type="AlphaFoldDB" id="A0AAV1QYZ2"/>
<protein>
    <submittedName>
        <fullName evidence="2">Uncharacterized protein</fullName>
    </submittedName>
</protein>
<feature type="region of interest" description="Disordered" evidence="1">
    <location>
        <begin position="43"/>
        <end position="74"/>
    </location>
</feature>
<feature type="compositionally biased region" description="Basic and acidic residues" evidence="1">
    <location>
        <begin position="43"/>
        <end position="67"/>
    </location>
</feature>
<reference evidence="2 3" key="1">
    <citation type="submission" date="2024-01" db="EMBL/GenBank/DDBJ databases">
        <authorList>
            <person name="Waweru B."/>
        </authorList>
    </citation>
    <scope>NUCLEOTIDE SEQUENCE [LARGE SCALE GENOMIC DNA]</scope>
</reference>
<dbReference type="EMBL" id="CAWUPB010000850">
    <property type="protein sequence ID" value="CAK7325814.1"/>
    <property type="molecule type" value="Genomic_DNA"/>
</dbReference>
<evidence type="ECO:0000313" key="2">
    <source>
        <dbReference type="EMBL" id="CAK7325814.1"/>
    </source>
</evidence>